<gene>
    <name evidence="4" type="ORF">GGX14DRAFT_621618</name>
</gene>
<comment type="similarity">
    <text evidence="1">Belongs to the TRAFAC class TrmE-Era-EngA-EngB-Septin-like GTPase superfamily. Septin GTPase family.</text>
</comment>
<keyword evidence="1" id="KW-0342">GTP-binding</keyword>
<feature type="compositionally biased region" description="Basic residues" evidence="2">
    <location>
        <begin position="409"/>
        <end position="424"/>
    </location>
</feature>
<evidence type="ECO:0000313" key="5">
    <source>
        <dbReference type="Proteomes" id="UP001219525"/>
    </source>
</evidence>
<keyword evidence="5" id="KW-1185">Reference proteome</keyword>
<accession>A0AAD6VK17</accession>
<sequence>MFSFRRKPSKTEESPRIRTSPSLPTLSSPGIPWPEDLVDVHAIRQATPDPPAQGATKTSLQGPDRSPIPFHKPFRPPAGKPGDGPISSLYMSGAPPVFDIRKSTTPVAARYSQRRARIPPTFNLMVVGGKRTGKTSLLRLLVETADVSPTATPDQRRAIQRFLRGSPKSTQAIETACIEICESRFDRVLFSVIDTPGLEFYEGRELKLERQVNGIIKYIDAQYADTMSEESKVVRKSRGDQHIHLCIYLIDPSSVMTVGARRAQSSMPTKTRSETTVSMRDPPDLAPNISSEDDSDDENDGPLTMSPAEIRVLRRLASRVNVLPVIARSDSLTDDKLVAVKQAVRAGLTEGGLDFGVFSPPKDNTAETLRRQTRFASDVRNGHVNGNGRGDVESDREDDGEERQSRPVIKLKSRNGRGLSRSRSRRDLSIAADDHRRPVSPDAESLANVRFSAHIVAKTDLDAFMPFALIAPEAGKHSPRRMSVDSQGMNTVPSSPLQQSENGHAPSMEDVIPPTPASVQSTRGLAYLEGPPDDLRGVFIRKFRWGTVDVLDPAHCDFAALRTAVLSTHLKVLKNHTKEVLYEKYRTEKLLARRATANITDEERQRLLQDLGL</sequence>
<feature type="domain" description="Septin-type G" evidence="3">
    <location>
        <begin position="118"/>
        <end position="592"/>
    </location>
</feature>
<organism evidence="4 5">
    <name type="scientific">Mycena pura</name>
    <dbReference type="NCBI Taxonomy" id="153505"/>
    <lineage>
        <taxon>Eukaryota</taxon>
        <taxon>Fungi</taxon>
        <taxon>Dikarya</taxon>
        <taxon>Basidiomycota</taxon>
        <taxon>Agaricomycotina</taxon>
        <taxon>Agaricomycetes</taxon>
        <taxon>Agaricomycetidae</taxon>
        <taxon>Agaricales</taxon>
        <taxon>Marasmiineae</taxon>
        <taxon>Mycenaceae</taxon>
        <taxon>Mycena</taxon>
    </lineage>
</organism>
<feature type="compositionally biased region" description="Polar residues" evidence="2">
    <location>
        <begin position="263"/>
        <end position="278"/>
    </location>
</feature>
<dbReference type="AlphaFoldDB" id="A0AAD6VK17"/>
<feature type="compositionally biased region" description="Polar residues" evidence="2">
    <location>
        <begin position="484"/>
        <end position="502"/>
    </location>
</feature>
<reference evidence="4" key="1">
    <citation type="submission" date="2023-03" db="EMBL/GenBank/DDBJ databases">
        <title>Massive genome expansion in bonnet fungi (Mycena s.s.) driven by repeated elements and novel gene families across ecological guilds.</title>
        <authorList>
            <consortium name="Lawrence Berkeley National Laboratory"/>
            <person name="Harder C.B."/>
            <person name="Miyauchi S."/>
            <person name="Viragh M."/>
            <person name="Kuo A."/>
            <person name="Thoen E."/>
            <person name="Andreopoulos B."/>
            <person name="Lu D."/>
            <person name="Skrede I."/>
            <person name="Drula E."/>
            <person name="Henrissat B."/>
            <person name="Morin E."/>
            <person name="Kohler A."/>
            <person name="Barry K."/>
            <person name="LaButti K."/>
            <person name="Morin E."/>
            <person name="Salamov A."/>
            <person name="Lipzen A."/>
            <person name="Mereny Z."/>
            <person name="Hegedus B."/>
            <person name="Baldrian P."/>
            <person name="Stursova M."/>
            <person name="Weitz H."/>
            <person name="Taylor A."/>
            <person name="Grigoriev I.V."/>
            <person name="Nagy L.G."/>
            <person name="Martin F."/>
            <person name="Kauserud H."/>
        </authorList>
    </citation>
    <scope>NUCLEOTIDE SEQUENCE</scope>
    <source>
        <strain evidence="4">9144</strain>
    </source>
</reference>
<feature type="region of interest" description="Disordered" evidence="2">
    <location>
        <begin position="261"/>
        <end position="304"/>
    </location>
</feature>
<comment type="caution">
    <text evidence="4">The sequence shown here is derived from an EMBL/GenBank/DDBJ whole genome shotgun (WGS) entry which is preliminary data.</text>
</comment>
<evidence type="ECO:0000259" key="3">
    <source>
        <dbReference type="PROSITE" id="PS51719"/>
    </source>
</evidence>
<dbReference type="GO" id="GO:0005525">
    <property type="term" value="F:GTP binding"/>
    <property type="evidence" value="ECO:0007669"/>
    <property type="project" value="UniProtKB-KW"/>
</dbReference>
<feature type="region of interest" description="Disordered" evidence="2">
    <location>
        <begin position="1"/>
        <end position="87"/>
    </location>
</feature>
<dbReference type="PROSITE" id="PS51719">
    <property type="entry name" value="G_SEPTIN"/>
    <property type="match status" value="1"/>
</dbReference>
<dbReference type="SUPFAM" id="SSF52540">
    <property type="entry name" value="P-loop containing nucleoside triphosphate hydrolases"/>
    <property type="match status" value="1"/>
</dbReference>
<feature type="compositionally biased region" description="Acidic residues" evidence="2">
    <location>
        <begin position="291"/>
        <end position="300"/>
    </location>
</feature>
<name>A0AAD6VK17_9AGAR</name>
<dbReference type="InterPro" id="IPR030379">
    <property type="entry name" value="G_SEPTIN_dom"/>
</dbReference>
<proteinExistence type="inferred from homology"/>
<evidence type="ECO:0000313" key="4">
    <source>
        <dbReference type="EMBL" id="KAJ7212071.1"/>
    </source>
</evidence>
<dbReference type="Pfam" id="PF00735">
    <property type="entry name" value="Septin"/>
    <property type="match status" value="3"/>
</dbReference>
<feature type="region of interest" description="Disordered" evidence="2">
    <location>
        <begin position="478"/>
        <end position="505"/>
    </location>
</feature>
<dbReference type="Proteomes" id="UP001219525">
    <property type="component" value="Unassembled WGS sequence"/>
</dbReference>
<feature type="region of interest" description="Disordered" evidence="2">
    <location>
        <begin position="372"/>
        <end position="444"/>
    </location>
</feature>
<dbReference type="PANTHER" id="PTHR18884">
    <property type="entry name" value="SEPTIN"/>
    <property type="match status" value="1"/>
</dbReference>
<dbReference type="InterPro" id="IPR027417">
    <property type="entry name" value="P-loop_NTPase"/>
</dbReference>
<dbReference type="Gene3D" id="3.40.50.300">
    <property type="entry name" value="P-loop containing nucleotide triphosphate hydrolases"/>
    <property type="match status" value="1"/>
</dbReference>
<feature type="compositionally biased region" description="Low complexity" evidence="2">
    <location>
        <begin position="19"/>
        <end position="29"/>
    </location>
</feature>
<dbReference type="EMBL" id="JARJCW010000024">
    <property type="protein sequence ID" value="KAJ7212071.1"/>
    <property type="molecule type" value="Genomic_DNA"/>
</dbReference>
<feature type="compositionally biased region" description="Basic and acidic residues" evidence="2">
    <location>
        <begin position="425"/>
        <end position="439"/>
    </location>
</feature>
<protein>
    <submittedName>
        <fullName evidence="4">Septin family protein</fullName>
    </submittedName>
</protein>
<keyword evidence="1" id="KW-0547">Nucleotide-binding</keyword>
<evidence type="ECO:0000256" key="1">
    <source>
        <dbReference type="RuleBase" id="RU004560"/>
    </source>
</evidence>
<evidence type="ECO:0000256" key="2">
    <source>
        <dbReference type="SAM" id="MobiDB-lite"/>
    </source>
</evidence>